<gene>
    <name evidence="1" type="ORF">KC19_2G269900</name>
</gene>
<dbReference type="EMBL" id="CM026422">
    <property type="protein sequence ID" value="KAG0588799.1"/>
    <property type="molecule type" value="Genomic_DNA"/>
</dbReference>
<dbReference type="Proteomes" id="UP000822688">
    <property type="component" value="Chromosome 2"/>
</dbReference>
<reference evidence="1" key="1">
    <citation type="submission" date="2020-06" db="EMBL/GenBank/DDBJ databases">
        <title>WGS assembly of Ceratodon purpureus strain R40.</title>
        <authorList>
            <person name="Carey S.B."/>
            <person name="Jenkins J."/>
            <person name="Shu S."/>
            <person name="Lovell J.T."/>
            <person name="Sreedasyam A."/>
            <person name="Maumus F."/>
            <person name="Tiley G.P."/>
            <person name="Fernandez-Pozo N."/>
            <person name="Barry K."/>
            <person name="Chen C."/>
            <person name="Wang M."/>
            <person name="Lipzen A."/>
            <person name="Daum C."/>
            <person name="Saski C.A."/>
            <person name="Payton A.C."/>
            <person name="Mcbreen J.C."/>
            <person name="Conrad R.E."/>
            <person name="Kollar L.M."/>
            <person name="Olsson S."/>
            <person name="Huttunen S."/>
            <person name="Landis J.B."/>
            <person name="Wickett N.J."/>
            <person name="Johnson M.G."/>
            <person name="Rensing S.A."/>
            <person name="Grimwood J."/>
            <person name="Schmutz J."/>
            <person name="Mcdaniel S.F."/>
        </authorList>
    </citation>
    <scope>NUCLEOTIDE SEQUENCE</scope>
    <source>
        <strain evidence="1">R40</strain>
    </source>
</reference>
<dbReference type="AlphaFoldDB" id="A0A8T0J114"/>
<sequence>MYFNCTGASIGSFQTHAYERGAVSNHLSRSGYQLLTYLSGFITSSEKLVALNLVGGCPLEFCLLVVPSHFQIAMQLYQPASRMLTVLVMFRTTTIYSMLGDYLRLSRLLPLFEAVRDSIPYPTQFYNPLSHHLLLILQVNHCLQQKNNCHHQLCSKTLAILNLRSVCWEYRCS</sequence>
<evidence type="ECO:0000313" key="2">
    <source>
        <dbReference type="Proteomes" id="UP000822688"/>
    </source>
</evidence>
<name>A0A8T0J114_CERPU</name>
<evidence type="ECO:0000313" key="1">
    <source>
        <dbReference type="EMBL" id="KAG0588799.1"/>
    </source>
</evidence>
<protein>
    <submittedName>
        <fullName evidence="1">Uncharacterized protein</fullName>
    </submittedName>
</protein>
<keyword evidence="2" id="KW-1185">Reference proteome</keyword>
<organism evidence="1 2">
    <name type="scientific">Ceratodon purpureus</name>
    <name type="common">Fire moss</name>
    <name type="synonym">Dicranum purpureum</name>
    <dbReference type="NCBI Taxonomy" id="3225"/>
    <lineage>
        <taxon>Eukaryota</taxon>
        <taxon>Viridiplantae</taxon>
        <taxon>Streptophyta</taxon>
        <taxon>Embryophyta</taxon>
        <taxon>Bryophyta</taxon>
        <taxon>Bryophytina</taxon>
        <taxon>Bryopsida</taxon>
        <taxon>Dicranidae</taxon>
        <taxon>Pseudoditrichales</taxon>
        <taxon>Ditrichaceae</taxon>
        <taxon>Ceratodon</taxon>
    </lineage>
</organism>
<comment type="caution">
    <text evidence="1">The sequence shown here is derived from an EMBL/GenBank/DDBJ whole genome shotgun (WGS) entry which is preliminary data.</text>
</comment>
<proteinExistence type="predicted"/>
<accession>A0A8T0J114</accession>